<dbReference type="PANTHER" id="PTHR11712:SF322">
    <property type="entry name" value="POLYKETIDE BETA-KETOACYL SYNTHASE 2-RELATED"/>
    <property type="match status" value="1"/>
</dbReference>
<dbReference type="RefSeq" id="WP_015795065.1">
    <property type="nucleotide sequence ID" value="NC_013131.1"/>
</dbReference>
<dbReference type="InterPro" id="IPR014031">
    <property type="entry name" value="Ketoacyl_synth_C"/>
</dbReference>
<keyword evidence="2 4" id="KW-0808">Transferase</keyword>
<dbReference type="eggNOG" id="COG0304">
    <property type="taxonomic scope" value="Bacteria"/>
</dbReference>
<dbReference type="HOGENOM" id="CLU_000022_69_2_11"/>
<accession>C7PWQ6</accession>
<dbReference type="Proteomes" id="UP000000851">
    <property type="component" value="Chromosome"/>
</dbReference>
<evidence type="ECO:0000256" key="2">
    <source>
        <dbReference type="ARBA" id="ARBA00022679"/>
    </source>
</evidence>
<dbReference type="STRING" id="479433.Caci_6486"/>
<dbReference type="Pfam" id="PF00109">
    <property type="entry name" value="ketoacyl-synt"/>
    <property type="match status" value="1"/>
</dbReference>
<dbReference type="GO" id="GO:0004315">
    <property type="term" value="F:3-oxoacyl-[acyl-carrier-protein] synthase activity"/>
    <property type="evidence" value="ECO:0007669"/>
    <property type="project" value="TreeGrafter"/>
</dbReference>
<keyword evidence="3" id="KW-0012">Acyltransferase</keyword>
<dbReference type="Pfam" id="PF02801">
    <property type="entry name" value="Ketoacyl-synt_C"/>
    <property type="match status" value="1"/>
</dbReference>
<feature type="domain" description="Ketosynthase family 3 (KS3)" evidence="5">
    <location>
        <begin position="28"/>
        <end position="429"/>
    </location>
</feature>
<evidence type="ECO:0000313" key="6">
    <source>
        <dbReference type="EMBL" id="ACU75336.1"/>
    </source>
</evidence>
<name>C7PWQ6_CATAD</name>
<proteinExistence type="inferred from homology"/>
<evidence type="ECO:0000256" key="3">
    <source>
        <dbReference type="ARBA" id="ARBA00023315"/>
    </source>
</evidence>
<organism evidence="6 7">
    <name type="scientific">Catenulispora acidiphila (strain DSM 44928 / JCM 14897 / NBRC 102108 / NRRL B-24433 / ID139908)</name>
    <dbReference type="NCBI Taxonomy" id="479433"/>
    <lineage>
        <taxon>Bacteria</taxon>
        <taxon>Bacillati</taxon>
        <taxon>Actinomycetota</taxon>
        <taxon>Actinomycetes</taxon>
        <taxon>Catenulisporales</taxon>
        <taxon>Catenulisporaceae</taxon>
        <taxon>Catenulispora</taxon>
    </lineage>
</organism>
<keyword evidence="7" id="KW-1185">Reference proteome</keyword>
<gene>
    <name evidence="6" type="ordered locus">Caci_6486</name>
</gene>
<dbReference type="PROSITE" id="PS52004">
    <property type="entry name" value="KS3_2"/>
    <property type="match status" value="1"/>
</dbReference>
<dbReference type="InterPro" id="IPR014030">
    <property type="entry name" value="Ketoacyl_synth_N"/>
</dbReference>
<reference evidence="6 7" key="1">
    <citation type="journal article" date="2009" name="Stand. Genomic Sci.">
        <title>Complete genome sequence of Catenulispora acidiphila type strain (ID 139908).</title>
        <authorList>
            <person name="Copeland A."/>
            <person name="Lapidus A."/>
            <person name="Glavina Del Rio T."/>
            <person name="Nolan M."/>
            <person name="Lucas S."/>
            <person name="Chen F."/>
            <person name="Tice H."/>
            <person name="Cheng J.F."/>
            <person name="Bruce D."/>
            <person name="Goodwin L."/>
            <person name="Pitluck S."/>
            <person name="Mikhailova N."/>
            <person name="Pati A."/>
            <person name="Ivanova N."/>
            <person name="Mavromatis K."/>
            <person name="Chen A."/>
            <person name="Palaniappan K."/>
            <person name="Chain P."/>
            <person name="Land M."/>
            <person name="Hauser L."/>
            <person name="Chang Y.J."/>
            <person name="Jeffries C.D."/>
            <person name="Chertkov O."/>
            <person name="Brettin T."/>
            <person name="Detter J.C."/>
            <person name="Han C."/>
            <person name="Ali Z."/>
            <person name="Tindall B.J."/>
            <person name="Goker M."/>
            <person name="Bristow J."/>
            <person name="Eisen J.A."/>
            <person name="Markowitz V."/>
            <person name="Hugenholtz P."/>
            <person name="Kyrpides N.C."/>
            <person name="Klenk H.P."/>
        </authorList>
    </citation>
    <scope>NUCLEOTIDE SEQUENCE [LARGE SCALE GENOMIC DNA]</scope>
    <source>
        <strain evidence="7">DSM 44928 / JCM 14897 / NBRC 102108 / NRRL B-24433 / ID139908</strain>
    </source>
</reference>
<comment type="similarity">
    <text evidence="1 4">Belongs to the thiolase-like superfamily. Beta-ketoacyl-ACP synthases family.</text>
</comment>
<dbReference type="InterPro" id="IPR000794">
    <property type="entry name" value="Beta-ketoacyl_synthase"/>
</dbReference>
<evidence type="ECO:0000313" key="7">
    <source>
        <dbReference type="Proteomes" id="UP000000851"/>
    </source>
</evidence>
<dbReference type="GO" id="GO:0006633">
    <property type="term" value="P:fatty acid biosynthetic process"/>
    <property type="evidence" value="ECO:0007669"/>
    <property type="project" value="TreeGrafter"/>
</dbReference>
<dbReference type="InterPro" id="IPR016039">
    <property type="entry name" value="Thiolase-like"/>
</dbReference>
<evidence type="ECO:0000259" key="5">
    <source>
        <dbReference type="PROSITE" id="PS52004"/>
    </source>
</evidence>
<dbReference type="InParanoid" id="C7PWQ6"/>
<dbReference type="EMBL" id="CP001700">
    <property type="protein sequence ID" value="ACU75336.1"/>
    <property type="molecule type" value="Genomic_DNA"/>
</dbReference>
<dbReference type="AlphaFoldDB" id="C7PWQ6"/>
<evidence type="ECO:0000256" key="4">
    <source>
        <dbReference type="RuleBase" id="RU003694"/>
    </source>
</evidence>
<dbReference type="Gene3D" id="3.40.47.10">
    <property type="match status" value="2"/>
</dbReference>
<dbReference type="InterPro" id="IPR020841">
    <property type="entry name" value="PKS_Beta-ketoAc_synthase_dom"/>
</dbReference>
<dbReference type="PANTHER" id="PTHR11712">
    <property type="entry name" value="POLYKETIDE SYNTHASE-RELATED"/>
    <property type="match status" value="1"/>
</dbReference>
<sequence length="437" mass="44738">MSTLMNAGATTADAADAFLDAAAGAPRTAHPVITGIGIAAPTGLDLAAHWTATVEGRSGIVELEGLQDSAYPSLLAGTVAGFDDARRVPSRLLPQTDRVTRLALHAAQQALLDAGADTTAASDEEFRMGVVLSNGQGGFEFTHREFRKLWSKGPGFVSVYESFAWFYACNTGQISIRHALRGPSAALVADQAGGLDAIGYARRGVRRGTSLVLTGGLDSALDPWGFASQHAPGDTARGVGAAYLPFSPRARGHVPGEGGAVLVLEDAESAAARGAKQVYGAVSGYRASFDPAPGSDRPPTLERAIRGALADAGLEPCEVDAVFADGAGNPAADASEAAALAAVFGPHGVPVTVPKTLTGRLCAGGGPLDVATALLAIRAGLIPPSGPTDAPDRQYRLDLVRQARPARLRNVLILARGRGGFNSALVLSAPPTALSHH</sequence>
<protein>
    <submittedName>
        <fullName evidence="6">Beta-ketoacyl synthase</fullName>
    </submittedName>
</protein>
<dbReference type="KEGG" id="cai:Caci_6486"/>
<dbReference type="SUPFAM" id="SSF53901">
    <property type="entry name" value="Thiolase-like"/>
    <property type="match status" value="2"/>
</dbReference>
<evidence type="ECO:0000256" key="1">
    <source>
        <dbReference type="ARBA" id="ARBA00008467"/>
    </source>
</evidence>